<evidence type="ECO:0000256" key="1">
    <source>
        <dbReference type="SAM" id="MobiDB-lite"/>
    </source>
</evidence>
<keyword evidence="2" id="KW-0472">Membrane</keyword>
<reference evidence="3" key="1">
    <citation type="submission" date="2021-03" db="EMBL/GenBank/DDBJ databases">
        <authorList>
            <person name="Tagirdzhanova G."/>
        </authorList>
    </citation>
    <scope>NUCLEOTIDE SEQUENCE</scope>
</reference>
<evidence type="ECO:0000313" key="4">
    <source>
        <dbReference type="Proteomes" id="UP000664534"/>
    </source>
</evidence>
<feature type="transmembrane region" description="Helical" evidence="2">
    <location>
        <begin position="292"/>
        <end position="312"/>
    </location>
</feature>
<organism evidence="3 4">
    <name type="scientific">Imshaugia aleurites</name>
    <dbReference type="NCBI Taxonomy" id="172621"/>
    <lineage>
        <taxon>Eukaryota</taxon>
        <taxon>Fungi</taxon>
        <taxon>Dikarya</taxon>
        <taxon>Ascomycota</taxon>
        <taxon>Pezizomycotina</taxon>
        <taxon>Lecanoromycetes</taxon>
        <taxon>OSLEUM clade</taxon>
        <taxon>Lecanoromycetidae</taxon>
        <taxon>Lecanorales</taxon>
        <taxon>Lecanorineae</taxon>
        <taxon>Parmeliaceae</taxon>
        <taxon>Imshaugia</taxon>
    </lineage>
</organism>
<keyword evidence="2" id="KW-1133">Transmembrane helix</keyword>
<protein>
    <submittedName>
        <fullName evidence="3">Uncharacterized protein</fullName>
    </submittedName>
</protein>
<evidence type="ECO:0000313" key="3">
    <source>
        <dbReference type="EMBL" id="CAF9936209.1"/>
    </source>
</evidence>
<feature type="transmembrane region" description="Helical" evidence="2">
    <location>
        <begin position="217"/>
        <end position="242"/>
    </location>
</feature>
<name>A0A8H3G7H3_9LECA</name>
<proteinExistence type="predicted"/>
<keyword evidence="4" id="KW-1185">Reference proteome</keyword>
<keyword evidence="2" id="KW-0812">Transmembrane</keyword>
<dbReference type="GO" id="GO:0016020">
    <property type="term" value="C:membrane"/>
    <property type="evidence" value="ECO:0007669"/>
    <property type="project" value="TreeGrafter"/>
</dbReference>
<evidence type="ECO:0000256" key="2">
    <source>
        <dbReference type="SAM" id="Phobius"/>
    </source>
</evidence>
<feature type="region of interest" description="Disordered" evidence="1">
    <location>
        <begin position="70"/>
        <end position="109"/>
    </location>
</feature>
<feature type="transmembrane region" description="Helical" evidence="2">
    <location>
        <begin position="254"/>
        <end position="272"/>
    </location>
</feature>
<accession>A0A8H3G7H3</accession>
<dbReference type="AlphaFoldDB" id="A0A8H3G7H3"/>
<dbReference type="PANTHER" id="PTHR41807:SF1">
    <property type="entry name" value="GLUTATHIONE TRANSFERASE 3"/>
    <property type="match status" value="1"/>
</dbReference>
<dbReference type="PANTHER" id="PTHR41807">
    <property type="entry name" value="GLUTATHIONE TRANSFERASE 3"/>
    <property type="match status" value="1"/>
</dbReference>
<dbReference type="InterPro" id="IPR038872">
    <property type="entry name" value="Put_GTT3"/>
</dbReference>
<dbReference type="OrthoDB" id="4034134at2759"/>
<gene>
    <name evidence="3" type="ORF">IMSHALPRED_010498</name>
</gene>
<sequence length="315" mass="33888">MTNAWLQQQRKGALTEIADHVGLKNVERYRKIDLEVALEEHLRANSSKLSSDSKVAPFFYTVDPLSPVKQDPATGTVQTVEKEKKPRARRQTIKAREELDGGSEADSTALTKTPNRALSFARSVPLPTSPSVLANQIDAHASSVRASISTYLSSSRLPSLLDRVRQNLSTVPSIQLLTLFIEAWGLRQQVLPLRYLTTIPAVPALGTPDLPLKVPDFFALLTTAFWGPFGLWVLTSVFLPLLGGWFVNLKGEGGYDAVSFNAVKAIAAWVVYVRGGGPSASTRVVEKGVPGGGVGMLVGAGVGALAGVYEAVLRK</sequence>
<dbReference type="Proteomes" id="UP000664534">
    <property type="component" value="Unassembled WGS sequence"/>
</dbReference>
<dbReference type="EMBL" id="CAJPDT010000089">
    <property type="protein sequence ID" value="CAF9936209.1"/>
    <property type="molecule type" value="Genomic_DNA"/>
</dbReference>
<comment type="caution">
    <text evidence="3">The sequence shown here is derived from an EMBL/GenBank/DDBJ whole genome shotgun (WGS) entry which is preliminary data.</text>
</comment>